<dbReference type="AlphaFoldDB" id="A0A1S2MAD5"/>
<dbReference type="STRING" id="472963.BKP45_02045"/>
<dbReference type="EMBL" id="MLQS01000001">
    <property type="protein sequence ID" value="OIJ21544.1"/>
    <property type="molecule type" value="Genomic_DNA"/>
</dbReference>
<gene>
    <name evidence="1" type="ORF">BKP45_02045</name>
</gene>
<sequence length="85" mass="10155">MGETFSYFEEKITRHEASLFFDNKIVNHERMFLAFRVLTISKTFDKKSERLVNTNFFHRNVLTMIINSNIIHVMKVVENEFHSAN</sequence>
<evidence type="ECO:0000313" key="1">
    <source>
        <dbReference type="EMBL" id="OIJ21544.1"/>
    </source>
</evidence>
<accession>A0A1S2MAD5</accession>
<reference evidence="1 2" key="1">
    <citation type="submission" date="2016-10" db="EMBL/GenBank/DDBJ databases">
        <title>Draft genome sequences of four alkaliphilic bacteria belonging to the Anaerobacillus genus.</title>
        <authorList>
            <person name="Bassil N.M."/>
            <person name="Lloyd J.R."/>
        </authorList>
    </citation>
    <scope>NUCLEOTIDE SEQUENCE [LARGE SCALE GENOMIC DNA]</scope>
    <source>
        <strain evidence="1 2">DSM 22531</strain>
    </source>
</reference>
<protein>
    <submittedName>
        <fullName evidence="1">Uncharacterized protein</fullName>
    </submittedName>
</protein>
<organism evidence="1 2">
    <name type="scientific">Anaerobacillus alkalidiazotrophicus</name>
    <dbReference type="NCBI Taxonomy" id="472963"/>
    <lineage>
        <taxon>Bacteria</taxon>
        <taxon>Bacillati</taxon>
        <taxon>Bacillota</taxon>
        <taxon>Bacilli</taxon>
        <taxon>Bacillales</taxon>
        <taxon>Bacillaceae</taxon>
        <taxon>Anaerobacillus</taxon>
    </lineage>
</organism>
<name>A0A1S2MAD5_9BACI</name>
<keyword evidence="2" id="KW-1185">Reference proteome</keyword>
<evidence type="ECO:0000313" key="2">
    <source>
        <dbReference type="Proteomes" id="UP000180057"/>
    </source>
</evidence>
<dbReference type="Proteomes" id="UP000180057">
    <property type="component" value="Unassembled WGS sequence"/>
</dbReference>
<proteinExistence type="predicted"/>
<comment type="caution">
    <text evidence="1">The sequence shown here is derived from an EMBL/GenBank/DDBJ whole genome shotgun (WGS) entry which is preliminary data.</text>
</comment>